<evidence type="ECO:0000313" key="2">
    <source>
        <dbReference type="EMBL" id="MDN7013313.1"/>
    </source>
</evidence>
<comment type="caution">
    <text evidence="2">The sequence shown here is derived from an EMBL/GenBank/DDBJ whole genome shotgun (WGS) entry which is preliminary data.</text>
</comment>
<evidence type="ECO:0000256" key="1">
    <source>
        <dbReference type="SAM" id="MobiDB-lite"/>
    </source>
</evidence>
<feature type="region of interest" description="Disordered" evidence="1">
    <location>
        <begin position="1"/>
        <end position="59"/>
    </location>
</feature>
<keyword evidence="3" id="KW-1185">Reference proteome</keyword>
<dbReference type="RefSeq" id="WP_301677900.1">
    <property type="nucleotide sequence ID" value="NZ_VCYI01000012.1"/>
</dbReference>
<dbReference type="Proteomes" id="UP001168423">
    <property type="component" value="Unassembled WGS sequence"/>
</dbReference>
<protein>
    <submittedName>
        <fullName evidence="2">Uncharacterized protein</fullName>
    </submittedName>
</protein>
<gene>
    <name evidence="2" type="ORF">FGW20_09705</name>
</gene>
<organism evidence="2 3">
    <name type="scientific">Methanoculleus methanifontis</name>
    <dbReference type="NCBI Taxonomy" id="2584086"/>
    <lineage>
        <taxon>Archaea</taxon>
        <taxon>Methanobacteriati</taxon>
        <taxon>Methanobacteriota</taxon>
        <taxon>Stenosarchaea group</taxon>
        <taxon>Methanomicrobia</taxon>
        <taxon>Methanomicrobiales</taxon>
        <taxon>Methanomicrobiaceae</taxon>
        <taxon>Methanoculleus</taxon>
    </lineage>
</organism>
<name>A0ABT8M3C7_9EURY</name>
<accession>A0ABT8M3C7</accession>
<proteinExistence type="predicted"/>
<sequence length="59" mass="6469">MSTTRTAARAKKARSRASRESIPVGLRRMRAYPAAAARRRAKNESGETWKNAADPARGV</sequence>
<evidence type="ECO:0000313" key="3">
    <source>
        <dbReference type="Proteomes" id="UP001168423"/>
    </source>
</evidence>
<reference evidence="2" key="1">
    <citation type="submission" date="2019-05" db="EMBL/GenBank/DDBJ databases">
        <title>Isolation and characterization of methanogens from the cold seep sediment at Four-Way Closure Ridge.</title>
        <authorList>
            <person name="You Y.-T."/>
            <person name="Chen S.-C."/>
            <person name="Zhang W.-L."/>
            <person name="Lai M.-C."/>
        </authorList>
    </citation>
    <scope>NUCLEOTIDE SEQUENCE</scope>
    <source>
        <strain evidence="2">FWC-SCC3</strain>
    </source>
</reference>
<dbReference type="EMBL" id="VCYI01000012">
    <property type="protein sequence ID" value="MDN7013313.1"/>
    <property type="molecule type" value="Genomic_DNA"/>
</dbReference>